<organism evidence="1 2">
    <name type="scientific">Dentiscutata erythropus</name>
    <dbReference type="NCBI Taxonomy" id="1348616"/>
    <lineage>
        <taxon>Eukaryota</taxon>
        <taxon>Fungi</taxon>
        <taxon>Fungi incertae sedis</taxon>
        <taxon>Mucoromycota</taxon>
        <taxon>Glomeromycotina</taxon>
        <taxon>Glomeromycetes</taxon>
        <taxon>Diversisporales</taxon>
        <taxon>Gigasporaceae</taxon>
        <taxon>Dentiscutata</taxon>
    </lineage>
</organism>
<sequence>MSYQLSKLQQIDVVMLLNNLNSSYKNKEFSDTKIIVTLLKRWS</sequence>
<evidence type="ECO:0000313" key="2">
    <source>
        <dbReference type="Proteomes" id="UP000789405"/>
    </source>
</evidence>
<proteinExistence type="predicted"/>
<dbReference type="Proteomes" id="UP000789405">
    <property type="component" value="Unassembled WGS sequence"/>
</dbReference>
<accession>A0A9N8ZTL0</accession>
<dbReference type="EMBL" id="CAJVPY010001116">
    <property type="protein sequence ID" value="CAG8507882.1"/>
    <property type="molecule type" value="Genomic_DNA"/>
</dbReference>
<keyword evidence="2" id="KW-1185">Reference proteome</keyword>
<name>A0A9N8ZTL0_9GLOM</name>
<comment type="caution">
    <text evidence="1">The sequence shown here is derived from an EMBL/GenBank/DDBJ whole genome shotgun (WGS) entry which is preliminary data.</text>
</comment>
<dbReference type="AlphaFoldDB" id="A0A9N8ZTL0"/>
<protein>
    <submittedName>
        <fullName evidence="1">617_t:CDS:1</fullName>
    </submittedName>
</protein>
<reference evidence="1" key="1">
    <citation type="submission" date="2021-06" db="EMBL/GenBank/DDBJ databases">
        <authorList>
            <person name="Kallberg Y."/>
            <person name="Tangrot J."/>
            <person name="Rosling A."/>
        </authorList>
    </citation>
    <scope>NUCLEOTIDE SEQUENCE</scope>
    <source>
        <strain evidence="1">MA453B</strain>
    </source>
</reference>
<gene>
    <name evidence="1" type="ORF">DERYTH_LOCUS3233</name>
</gene>
<evidence type="ECO:0000313" key="1">
    <source>
        <dbReference type="EMBL" id="CAG8507882.1"/>
    </source>
</evidence>